<proteinExistence type="predicted"/>
<protein>
    <recommendedName>
        <fullName evidence="3">F-box domain-containing protein</fullName>
    </recommendedName>
</protein>
<organism evidence="1 2">
    <name type="scientific">Somion occarium</name>
    <dbReference type="NCBI Taxonomy" id="3059160"/>
    <lineage>
        <taxon>Eukaryota</taxon>
        <taxon>Fungi</taxon>
        <taxon>Dikarya</taxon>
        <taxon>Basidiomycota</taxon>
        <taxon>Agaricomycotina</taxon>
        <taxon>Agaricomycetes</taxon>
        <taxon>Polyporales</taxon>
        <taxon>Cerrenaceae</taxon>
        <taxon>Somion</taxon>
    </lineage>
</organism>
<dbReference type="Proteomes" id="UP001497453">
    <property type="component" value="Chromosome 4"/>
</dbReference>
<gene>
    <name evidence="1" type="ORF">GFSPODELE1_LOCUS6723</name>
</gene>
<name>A0ABP1DMJ0_9APHY</name>
<reference evidence="2" key="1">
    <citation type="submission" date="2024-04" db="EMBL/GenBank/DDBJ databases">
        <authorList>
            <person name="Shaw F."/>
            <person name="Minotto A."/>
        </authorList>
    </citation>
    <scope>NUCLEOTIDE SEQUENCE [LARGE SCALE GENOMIC DNA]</scope>
</reference>
<evidence type="ECO:0008006" key="3">
    <source>
        <dbReference type="Google" id="ProtNLM"/>
    </source>
</evidence>
<keyword evidence="2" id="KW-1185">Reference proteome</keyword>
<dbReference type="EMBL" id="OZ037947">
    <property type="protein sequence ID" value="CAL1708164.1"/>
    <property type="molecule type" value="Genomic_DNA"/>
</dbReference>
<accession>A0ABP1DMJ0</accession>
<sequence length="339" mass="39247">MSCAMSMSRPRSIFEVFPVELLAMIKAEIPISDLRTHVCLYKAALRFADLYEDDDEEDEFWQASCILSGIGFIEDEDAWTTWKSVAFECLDEDGFCKHPQCGGARLEANTRGMVKFMNLSAKPTMQELQEAILQCKNVEWVNHSPLLKHFCFGSPMARREHGHFHHLEVEEDTYLDHPDIKEDDPPEYQWKLHPIARRSFATFPVAKALHVFKPIADFGGDVENLYGVTMDDVVTRLHESIDRDVTVTDLRSLMYARTDDWERAFPGGRNVVEVLQHLKTVRDVLYFFRPDGMEFDSWDDFEEEELEPCAYFGLQFRAARLLETDNASDRPRPLYSCPQ</sequence>
<evidence type="ECO:0000313" key="1">
    <source>
        <dbReference type="EMBL" id="CAL1708164.1"/>
    </source>
</evidence>
<evidence type="ECO:0000313" key="2">
    <source>
        <dbReference type="Proteomes" id="UP001497453"/>
    </source>
</evidence>